<dbReference type="PANTHER" id="PTHR45266:SF3">
    <property type="entry name" value="OXALOACETATE DECARBOXYLASE ALPHA CHAIN"/>
    <property type="match status" value="1"/>
</dbReference>
<dbReference type="InterPro" id="IPR001249">
    <property type="entry name" value="AcCoA_biotinCC"/>
</dbReference>
<accession>A0A3A8AIJ8</accession>
<evidence type="ECO:0000313" key="12">
    <source>
        <dbReference type="EMBL" id="RKF06494.1"/>
    </source>
</evidence>
<keyword evidence="5 9" id="KW-0276">Fatty acid metabolism</keyword>
<dbReference type="UniPathway" id="UPA00094"/>
<evidence type="ECO:0000313" key="13">
    <source>
        <dbReference type="Proteomes" id="UP000246132"/>
    </source>
</evidence>
<evidence type="ECO:0000256" key="3">
    <source>
        <dbReference type="ARBA" id="ARBA00017562"/>
    </source>
</evidence>
<dbReference type="Gene3D" id="2.40.50.100">
    <property type="match status" value="1"/>
</dbReference>
<dbReference type="GO" id="GO:0009317">
    <property type="term" value="C:acetyl-CoA carboxylase complex"/>
    <property type="evidence" value="ECO:0007669"/>
    <property type="project" value="InterPro"/>
</dbReference>
<evidence type="ECO:0000256" key="9">
    <source>
        <dbReference type="RuleBase" id="RU364072"/>
    </source>
</evidence>
<sequence length="79" mass="8586">MAKHEIRSPIPGTFYRKPAPDQPSFKEVGDTVAKGDTIGLVEVMKTFHEVKSDADGTITAFVLDNEEPVMAGQPLAELD</sequence>
<evidence type="ECO:0000256" key="2">
    <source>
        <dbReference type="ARBA" id="ARBA00005194"/>
    </source>
</evidence>
<dbReference type="SUPFAM" id="SSF51230">
    <property type="entry name" value="Single hybrid motif"/>
    <property type="match status" value="1"/>
</dbReference>
<dbReference type="PROSITE" id="PS00188">
    <property type="entry name" value="BIOTIN"/>
    <property type="match status" value="1"/>
</dbReference>
<dbReference type="Proteomes" id="UP000246132">
    <property type="component" value="Unassembled WGS sequence"/>
</dbReference>
<feature type="domain" description="Lipoyl-binding" evidence="11">
    <location>
        <begin position="1"/>
        <end position="79"/>
    </location>
</feature>
<dbReference type="InterPro" id="IPR011053">
    <property type="entry name" value="Single_hybrid_motif"/>
</dbReference>
<protein>
    <recommendedName>
        <fullName evidence="3 9">Biotin carboxyl carrier protein of acetyl-CoA carboxylase</fullName>
    </recommendedName>
</protein>
<evidence type="ECO:0000256" key="4">
    <source>
        <dbReference type="ARBA" id="ARBA00022516"/>
    </source>
</evidence>
<keyword evidence="7 9" id="KW-0275">Fatty acid biosynthesis</keyword>
<dbReference type="AlphaFoldDB" id="A0A3A8AIJ8"/>
<proteinExistence type="predicted"/>
<evidence type="ECO:0000256" key="10">
    <source>
        <dbReference type="SAM" id="MobiDB-lite"/>
    </source>
</evidence>
<dbReference type="InterPro" id="IPR000089">
    <property type="entry name" value="Biotin_lipoyl"/>
</dbReference>
<dbReference type="EMBL" id="QFWV02000007">
    <property type="protein sequence ID" value="RKF06494.1"/>
    <property type="molecule type" value="Genomic_DNA"/>
</dbReference>
<dbReference type="Pfam" id="PF00364">
    <property type="entry name" value="Biotin_lipoyl"/>
    <property type="match status" value="1"/>
</dbReference>
<evidence type="ECO:0000256" key="5">
    <source>
        <dbReference type="ARBA" id="ARBA00022832"/>
    </source>
</evidence>
<feature type="region of interest" description="Disordered" evidence="10">
    <location>
        <begin position="1"/>
        <end position="28"/>
    </location>
</feature>
<evidence type="ECO:0000256" key="6">
    <source>
        <dbReference type="ARBA" id="ARBA00023098"/>
    </source>
</evidence>
<comment type="function">
    <text evidence="1 9">This protein is a component of the acetyl coenzyme A carboxylase complex; first, biotin carboxylase catalyzes the carboxylation of the carrier protein and then the transcarboxylase transfers the carboxyl group to form malonyl-CoA.</text>
</comment>
<dbReference type="InterPro" id="IPR050709">
    <property type="entry name" value="Biotin_Carboxyl_Carrier/Decarb"/>
</dbReference>
<keyword evidence="8 9" id="KW-0092">Biotin</keyword>
<keyword evidence="6 9" id="KW-0443">Lipid metabolism</keyword>
<organism evidence="12 13">
    <name type="scientific">Oceaniradius stylonematis</name>
    <dbReference type="NCBI Taxonomy" id="2184161"/>
    <lineage>
        <taxon>Bacteria</taxon>
        <taxon>Pseudomonadati</taxon>
        <taxon>Pseudomonadota</taxon>
        <taxon>Alphaproteobacteria</taxon>
        <taxon>Hyphomicrobiales</taxon>
        <taxon>Ahrensiaceae</taxon>
        <taxon>Oceaniradius</taxon>
    </lineage>
</organism>
<keyword evidence="4 9" id="KW-0444">Lipid biosynthesis</keyword>
<keyword evidence="13" id="KW-1185">Reference proteome</keyword>
<evidence type="ECO:0000259" key="11">
    <source>
        <dbReference type="PROSITE" id="PS50968"/>
    </source>
</evidence>
<dbReference type="NCBIfam" id="NF005457">
    <property type="entry name" value="PRK07051.1"/>
    <property type="match status" value="1"/>
</dbReference>
<comment type="pathway">
    <text evidence="2 9">Lipid metabolism; fatty acid biosynthesis.</text>
</comment>
<comment type="caution">
    <text evidence="12">The sequence shown here is derived from an EMBL/GenBank/DDBJ whole genome shotgun (WGS) entry which is preliminary data.</text>
</comment>
<dbReference type="PROSITE" id="PS50968">
    <property type="entry name" value="BIOTINYL_LIPOYL"/>
    <property type="match status" value="1"/>
</dbReference>
<name>A0A3A8AIJ8_9HYPH</name>
<evidence type="ECO:0000256" key="8">
    <source>
        <dbReference type="ARBA" id="ARBA00023267"/>
    </source>
</evidence>
<dbReference type="OrthoDB" id="5297413at2"/>
<dbReference type="InterPro" id="IPR001882">
    <property type="entry name" value="Biotin_BS"/>
</dbReference>
<evidence type="ECO:0000256" key="7">
    <source>
        <dbReference type="ARBA" id="ARBA00023160"/>
    </source>
</evidence>
<dbReference type="CDD" id="cd06850">
    <property type="entry name" value="biotinyl_domain"/>
    <property type="match status" value="1"/>
</dbReference>
<dbReference type="PANTHER" id="PTHR45266">
    <property type="entry name" value="OXALOACETATE DECARBOXYLASE ALPHA CHAIN"/>
    <property type="match status" value="1"/>
</dbReference>
<dbReference type="GO" id="GO:0003989">
    <property type="term" value="F:acetyl-CoA carboxylase activity"/>
    <property type="evidence" value="ECO:0007669"/>
    <property type="project" value="InterPro"/>
</dbReference>
<dbReference type="RefSeq" id="WP_109769247.1">
    <property type="nucleotide sequence ID" value="NZ_QFWV02000007.1"/>
</dbReference>
<reference evidence="12 13" key="1">
    <citation type="journal article" date="2018" name="Int. J. Syst. Bacteriol.">
        <title>Oceaniradius stylonemae gen. nov., sp. nov., isolated from a red alga, Stylonema cornu-cervi.</title>
        <authorList>
            <person name="Jeong S."/>
        </authorList>
    </citation>
    <scope>NUCLEOTIDE SEQUENCE [LARGE SCALE GENOMIC DNA]</scope>
    <source>
        <strain evidence="12 13">StC1</strain>
    </source>
</reference>
<gene>
    <name evidence="12" type="ORF">DEM25_012985</name>
</gene>
<evidence type="ECO:0000256" key="1">
    <source>
        <dbReference type="ARBA" id="ARBA00003761"/>
    </source>
</evidence>
<dbReference type="PRINTS" id="PR01071">
    <property type="entry name" value="ACOABIOTINCC"/>
</dbReference>
<dbReference type="GO" id="GO:0006633">
    <property type="term" value="P:fatty acid biosynthetic process"/>
    <property type="evidence" value="ECO:0007669"/>
    <property type="project" value="UniProtKB-UniPathway"/>
</dbReference>